<dbReference type="AlphaFoldDB" id="A0A1I0P8W1"/>
<evidence type="ECO:0000256" key="1">
    <source>
        <dbReference type="SAM" id="Phobius"/>
    </source>
</evidence>
<keyword evidence="1" id="KW-0812">Transmembrane</keyword>
<protein>
    <submittedName>
        <fullName evidence="2">Uncharacterized protein</fullName>
    </submittedName>
</protein>
<dbReference type="EMBL" id="FOIQ01000003">
    <property type="protein sequence ID" value="SEW10646.1"/>
    <property type="molecule type" value="Genomic_DNA"/>
</dbReference>
<feature type="transmembrane region" description="Helical" evidence="1">
    <location>
        <begin position="76"/>
        <end position="98"/>
    </location>
</feature>
<reference evidence="2 3" key="1">
    <citation type="submission" date="2016-10" db="EMBL/GenBank/DDBJ databases">
        <authorList>
            <person name="de Groot N.N."/>
        </authorList>
    </citation>
    <scope>NUCLEOTIDE SEQUENCE [LARGE SCALE GENOMIC DNA]</scope>
    <source>
        <strain evidence="2 3">TC2-24</strain>
    </source>
</reference>
<evidence type="ECO:0000313" key="3">
    <source>
        <dbReference type="Proteomes" id="UP000199373"/>
    </source>
</evidence>
<accession>A0A1I0P8W1</accession>
<keyword evidence="1" id="KW-0472">Membrane</keyword>
<organism evidence="2 3">
    <name type="scientific">Prevotella aff. ruminicola Tc2-24</name>
    <dbReference type="NCBI Taxonomy" id="81582"/>
    <lineage>
        <taxon>Bacteria</taxon>
        <taxon>Pseudomonadati</taxon>
        <taxon>Bacteroidota</taxon>
        <taxon>Bacteroidia</taxon>
        <taxon>Bacteroidales</taxon>
        <taxon>Prevotellaceae</taxon>
        <taxon>Prevotella</taxon>
    </lineage>
</organism>
<sequence length="191" mass="22086">MDLQELKQKWNILDERLSTSDVYNQPMLTEIIRRKNKTSYKEIRNGGLINLFTALFFAAVLVPIMHVKGICHDTSFYILEGVCLLCVLMAVCRLWIISRFNVLKSPQHQLHNLINYKRCYAYETVLGIPLAGSGIFLSIFFENVASPTGYFFIVLGILMGISCGWMGWIKHKTTMQRIEKNLEELNDFKQK</sequence>
<feature type="transmembrane region" description="Helical" evidence="1">
    <location>
        <begin position="147"/>
        <end position="168"/>
    </location>
</feature>
<feature type="transmembrane region" description="Helical" evidence="1">
    <location>
        <begin position="119"/>
        <end position="141"/>
    </location>
</feature>
<dbReference type="RefSeq" id="WP_091902252.1">
    <property type="nucleotide sequence ID" value="NZ_FOIQ01000003.1"/>
</dbReference>
<keyword evidence="3" id="KW-1185">Reference proteome</keyword>
<feature type="transmembrane region" description="Helical" evidence="1">
    <location>
        <begin position="43"/>
        <end position="64"/>
    </location>
</feature>
<proteinExistence type="predicted"/>
<gene>
    <name evidence="2" type="ORF">SAMN04487850_1686</name>
</gene>
<dbReference type="Proteomes" id="UP000199373">
    <property type="component" value="Unassembled WGS sequence"/>
</dbReference>
<keyword evidence="1" id="KW-1133">Transmembrane helix</keyword>
<name>A0A1I0P8W1_9BACT</name>
<evidence type="ECO:0000313" key="2">
    <source>
        <dbReference type="EMBL" id="SEW10646.1"/>
    </source>
</evidence>